<comment type="similarity">
    <text evidence="2">Belongs to the TMEM14 family.</text>
</comment>
<dbReference type="PANTHER" id="PTHR12668:SF53">
    <property type="entry name" value="TMEM14 PROTEIN HOMOLOG YJR085C"/>
    <property type="match status" value="1"/>
</dbReference>
<dbReference type="Proteomes" id="UP000053815">
    <property type="component" value="Unassembled WGS sequence"/>
</dbReference>
<reference evidence="6" key="1">
    <citation type="submission" date="2014-09" db="EMBL/GenBank/DDBJ databases">
        <title>Draft genome sequence of an oleaginous Mucoromycotina fungus Mucor ambiguus NBRC6742.</title>
        <authorList>
            <person name="Takeda I."/>
            <person name="Yamane N."/>
            <person name="Morita T."/>
            <person name="Tamano K."/>
            <person name="Machida M."/>
            <person name="Baker S."/>
            <person name="Koike H."/>
        </authorList>
    </citation>
    <scope>NUCLEOTIDE SEQUENCE</scope>
    <source>
        <strain evidence="6">NBRC 6742</strain>
    </source>
</reference>
<sequence>MGEIGLSTSINTVCYSSGVAGFAKTRSVPSLVAGLGVGALYGAAGYLIQQNKDYGHETAVAASTLLGGAMIPRALKTRKPVPIALSVISLAAGGYYVKKVIEYS</sequence>
<keyword evidence="7" id="KW-1185">Reference proteome</keyword>
<dbReference type="PANTHER" id="PTHR12668">
    <property type="entry name" value="TRANSMEMBRANE PROTEIN 14, 15"/>
    <property type="match status" value="1"/>
</dbReference>
<evidence type="ECO:0000256" key="2">
    <source>
        <dbReference type="ARBA" id="ARBA00007590"/>
    </source>
</evidence>
<dbReference type="AlphaFoldDB" id="A0A0C9LT45"/>
<dbReference type="Gene3D" id="1.10.10.1740">
    <property type="entry name" value="Transmembrane protein 14-like"/>
    <property type="match status" value="1"/>
</dbReference>
<evidence type="ECO:0000313" key="6">
    <source>
        <dbReference type="EMBL" id="GAN03380.1"/>
    </source>
</evidence>
<evidence type="ECO:0000256" key="5">
    <source>
        <dbReference type="ARBA" id="ARBA00023136"/>
    </source>
</evidence>
<evidence type="ECO:0000313" key="7">
    <source>
        <dbReference type="Proteomes" id="UP000053815"/>
    </source>
</evidence>
<comment type="subcellular location">
    <subcellularLocation>
        <location evidence="1">Membrane</location>
    </subcellularLocation>
</comment>
<proteinExistence type="inferred from homology"/>
<keyword evidence="4" id="KW-1133">Transmembrane helix</keyword>
<name>A0A0C9LT45_9FUNG</name>
<dbReference type="Pfam" id="PF03647">
    <property type="entry name" value="Tmemb_14"/>
    <property type="match status" value="1"/>
</dbReference>
<keyword evidence="3 6" id="KW-0812">Transmembrane</keyword>
<evidence type="ECO:0000256" key="3">
    <source>
        <dbReference type="ARBA" id="ARBA00022692"/>
    </source>
</evidence>
<dbReference type="OrthoDB" id="5620at2759"/>
<evidence type="ECO:0000256" key="1">
    <source>
        <dbReference type="ARBA" id="ARBA00004370"/>
    </source>
</evidence>
<dbReference type="EMBL" id="DF836328">
    <property type="protein sequence ID" value="GAN03380.1"/>
    <property type="molecule type" value="Genomic_DNA"/>
</dbReference>
<organism evidence="6">
    <name type="scientific">Mucor ambiguus</name>
    <dbReference type="NCBI Taxonomy" id="91626"/>
    <lineage>
        <taxon>Eukaryota</taxon>
        <taxon>Fungi</taxon>
        <taxon>Fungi incertae sedis</taxon>
        <taxon>Mucoromycota</taxon>
        <taxon>Mucoromycotina</taxon>
        <taxon>Mucoromycetes</taxon>
        <taxon>Mucorales</taxon>
        <taxon>Mucorineae</taxon>
        <taxon>Mucoraceae</taxon>
        <taxon>Mucor</taxon>
    </lineage>
</organism>
<protein>
    <submittedName>
        <fullName evidence="6">Transmembrane protein 14</fullName>
    </submittedName>
</protein>
<gene>
    <name evidence="6" type="ORF">MAM1_0039c02833</name>
</gene>
<dbReference type="GO" id="GO:0016020">
    <property type="term" value="C:membrane"/>
    <property type="evidence" value="ECO:0007669"/>
    <property type="project" value="UniProtKB-SubCell"/>
</dbReference>
<accession>A0A0C9LT45</accession>
<evidence type="ECO:0000256" key="4">
    <source>
        <dbReference type="ARBA" id="ARBA00022989"/>
    </source>
</evidence>
<keyword evidence="5" id="KW-0472">Membrane</keyword>
<dbReference type="InterPro" id="IPR044890">
    <property type="entry name" value="TMEM14_sf"/>
</dbReference>
<dbReference type="InterPro" id="IPR005349">
    <property type="entry name" value="TMEM14"/>
</dbReference>